<accession>A0A9R1CVG2</accession>
<dbReference type="AlphaFoldDB" id="A0A9R1CVG2"/>
<keyword evidence="2" id="KW-0255">Endonuclease</keyword>
<gene>
    <name evidence="2" type="ORF">KM295_15650</name>
</gene>
<dbReference type="Proteomes" id="UP001139494">
    <property type="component" value="Unassembled WGS sequence"/>
</dbReference>
<keyword evidence="2" id="KW-0540">Nuclease</keyword>
<evidence type="ECO:0000313" key="3">
    <source>
        <dbReference type="Proteomes" id="UP001139494"/>
    </source>
</evidence>
<feature type="coiled-coil region" evidence="1">
    <location>
        <begin position="110"/>
        <end position="147"/>
    </location>
</feature>
<organism evidence="2 3">
    <name type="scientific">Natronomonas aquatica</name>
    <dbReference type="NCBI Taxonomy" id="2841590"/>
    <lineage>
        <taxon>Archaea</taxon>
        <taxon>Methanobacteriati</taxon>
        <taxon>Methanobacteriota</taxon>
        <taxon>Stenosarchaea group</taxon>
        <taxon>Halobacteria</taxon>
        <taxon>Halobacteriales</taxon>
        <taxon>Natronomonadaceae</taxon>
        <taxon>Natronomonas</taxon>
    </lineage>
</organism>
<keyword evidence="3" id="KW-1185">Reference proteome</keyword>
<reference evidence="2" key="1">
    <citation type="journal article" date="2023" name="Front. Microbiol.">
        <title>Genomic-based phylogenetic and metabolic analyses of the genus Natronomonas, and description of Natronomonas aquatica sp. nov.</title>
        <authorList>
            <person name="Garcia-Roldan A."/>
            <person name="Duran-Viseras A."/>
            <person name="de la Haba R.R."/>
            <person name="Corral P."/>
            <person name="Sanchez-Porro C."/>
            <person name="Ventosa A."/>
        </authorList>
    </citation>
    <scope>NUCLEOTIDE SEQUENCE</scope>
    <source>
        <strain evidence="2">F2-12</strain>
    </source>
</reference>
<evidence type="ECO:0000313" key="2">
    <source>
        <dbReference type="EMBL" id="MCQ4334890.1"/>
    </source>
</evidence>
<evidence type="ECO:0000256" key="1">
    <source>
        <dbReference type="SAM" id="Coils"/>
    </source>
</evidence>
<protein>
    <submittedName>
        <fullName evidence="2">Restriction endonuclease</fullName>
    </submittedName>
</protein>
<dbReference type="GO" id="GO:0004519">
    <property type="term" value="F:endonuclease activity"/>
    <property type="evidence" value="ECO:0007669"/>
    <property type="project" value="UniProtKB-KW"/>
</dbReference>
<sequence>MLSETTESRDSLRVGSVQVESSGAKLVIKMSARYKPENPEEYETDRWGYTATELLPAMEFVGLDEKTRALLEEFVPYAVEEAGGFAEFRENATTTKSLIDRLKTLTLPQMKGIENDLERYLKRKGEAKELEKELNETNNEIDDIVYELFNLVEEDVEIIESSLDK</sequence>
<dbReference type="EMBL" id="JAHLKM010000043">
    <property type="protein sequence ID" value="MCQ4334890.1"/>
    <property type="molecule type" value="Genomic_DNA"/>
</dbReference>
<keyword evidence="1" id="KW-0175">Coiled coil</keyword>
<comment type="caution">
    <text evidence="2">The sequence shown here is derived from an EMBL/GenBank/DDBJ whole genome shotgun (WGS) entry which is preliminary data.</text>
</comment>
<proteinExistence type="predicted"/>
<name>A0A9R1CVG2_9EURY</name>
<keyword evidence="2" id="KW-0378">Hydrolase</keyword>